<evidence type="ECO:0000313" key="3">
    <source>
        <dbReference type="EMBL" id="MDV7133445.1"/>
    </source>
</evidence>
<protein>
    <submittedName>
        <fullName evidence="3">GGDEF domain-containing protein</fullName>
    </submittedName>
</protein>
<sequence>MSQREGPMMTRNNRPRGLRSVPTNADRQGVEAVIDALSIGAVVLSRDGLLQLANDVASNLFDLDERQVDDMSFPDGFGISFHDTHGEVVESQSISSYRADDGDIIDTATVSFENLIGQTVWLEVSRADLRLNDPECSVLLSFRDITELHLSRKRLFAGDVNDQLTGLPRLPAVLEHLASLLESAPDDVGRSNVVMVINFDKLRELNASLGHLRGDEALAETAQRLRDSLPQPHLLGRVVGAEFIAVLQGVDQDFVDDVSDSIHLALTEPVVVEETAVRLRASVGITHISPDDERSPEEIVSSADTAMYVARNKGGGHTVDFGSLQIRDVLED</sequence>
<gene>
    <name evidence="3" type="ORF">R4198_07020</name>
</gene>
<dbReference type="InterPro" id="IPR052155">
    <property type="entry name" value="Biofilm_reg_signaling"/>
</dbReference>
<name>A0ABU4EQC5_WILMA</name>
<dbReference type="CDD" id="cd00130">
    <property type="entry name" value="PAS"/>
    <property type="match status" value="1"/>
</dbReference>
<dbReference type="InterPro" id="IPR000160">
    <property type="entry name" value="GGDEF_dom"/>
</dbReference>
<comment type="caution">
    <text evidence="3">The sequence shown here is derived from an EMBL/GenBank/DDBJ whole genome shotgun (WGS) entry which is preliminary data.</text>
</comment>
<dbReference type="CDD" id="cd01949">
    <property type="entry name" value="GGDEF"/>
    <property type="match status" value="1"/>
</dbReference>
<dbReference type="Pfam" id="PF00990">
    <property type="entry name" value="GGDEF"/>
    <property type="match status" value="1"/>
</dbReference>
<dbReference type="NCBIfam" id="TIGR00254">
    <property type="entry name" value="GGDEF"/>
    <property type="match status" value="1"/>
</dbReference>
<evidence type="ECO:0000256" key="1">
    <source>
        <dbReference type="SAM" id="MobiDB-lite"/>
    </source>
</evidence>
<dbReference type="EMBL" id="JAWLUM010000001">
    <property type="protein sequence ID" value="MDV7133445.1"/>
    <property type="molecule type" value="Genomic_DNA"/>
</dbReference>
<dbReference type="PANTHER" id="PTHR44757">
    <property type="entry name" value="DIGUANYLATE CYCLASE DGCP"/>
    <property type="match status" value="1"/>
</dbReference>
<dbReference type="InterPro" id="IPR029787">
    <property type="entry name" value="Nucleotide_cyclase"/>
</dbReference>
<dbReference type="SMART" id="SM00267">
    <property type="entry name" value="GGDEF"/>
    <property type="match status" value="1"/>
</dbReference>
<dbReference type="RefSeq" id="WP_317712572.1">
    <property type="nucleotide sequence ID" value="NZ_JAWLUM010000001.1"/>
</dbReference>
<dbReference type="Gene3D" id="3.30.450.20">
    <property type="entry name" value="PAS domain"/>
    <property type="match status" value="1"/>
</dbReference>
<dbReference type="PROSITE" id="PS50887">
    <property type="entry name" value="GGDEF"/>
    <property type="match status" value="1"/>
</dbReference>
<feature type="domain" description="GGDEF" evidence="2">
    <location>
        <begin position="190"/>
        <end position="324"/>
    </location>
</feature>
<reference evidence="3 4" key="1">
    <citation type="submission" date="2023-10" db="EMBL/GenBank/DDBJ databases">
        <title>Development of a sustainable strategy for remediation of hydrocarbon-contaminated territories based on the waste exchange concept.</title>
        <authorList>
            <person name="Krivoruchko A."/>
        </authorList>
    </citation>
    <scope>NUCLEOTIDE SEQUENCE [LARGE SCALE GENOMIC DNA]</scope>
    <source>
        <strain evidence="3 4">IEGM 1236</strain>
    </source>
</reference>
<dbReference type="Gene3D" id="3.30.70.270">
    <property type="match status" value="1"/>
</dbReference>
<dbReference type="SUPFAM" id="SSF55785">
    <property type="entry name" value="PYP-like sensor domain (PAS domain)"/>
    <property type="match status" value="1"/>
</dbReference>
<evidence type="ECO:0000259" key="2">
    <source>
        <dbReference type="PROSITE" id="PS50887"/>
    </source>
</evidence>
<dbReference type="InterPro" id="IPR000014">
    <property type="entry name" value="PAS"/>
</dbReference>
<dbReference type="SUPFAM" id="SSF55073">
    <property type="entry name" value="Nucleotide cyclase"/>
    <property type="match status" value="1"/>
</dbReference>
<feature type="region of interest" description="Disordered" evidence="1">
    <location>
        <begin position="1"/>
        <end position="22"/>
    </location>
</feature>
<dbReference type="Proteomes" id="UP001185792">
    <property type="component" value="Unassembled WGS sequence"/>
</dbReference>
<dbReference type="PANTHER" id="PTHR44757:SF2">
    <property type="entry name" value="BIOFILM ARCHITECTURE MAINTENANCE PROTEIN MBAA"/>
    <property type="match status" value="1"/>
</dbReference>
<keyword evidence="4" id="KW-1185">Reference proteome</keyword>
<organism evidence="3 4">
    <name type="scientific">Williamsia marianensis</name>
    <dbReference type="NCBI Taxonomy" id="85044"/>
    <lineage>
        <taxon>Bacteria</taxon>
        <taxon>Bacillati</taxon>
        <taxon>Actinomycetota</taxon>
        <taxon>Actinomycetes</taxon>
        <taxon>Mycobacteriales</taxon>
        <taxon>Nocardiaceae</taxon>
        <taxon>Williamsia</taxon>
    </lineage>
</organism>
<dbReference type="InterPro" id="IPR035965">
    <property type="entry name" value="PAS-like_dom_sf"/>
</dbReference>
<dbReference type="InterPro" id="IPR043128">
    <property type="entry name" value="Rev_trsase/Diguanyl_cyclase"/>
</dbReference>
<evidence type="ECO:0000313" key="4">
    <source>
        <dbReference type="Proteomes" id="UP001185792"/>
    </source>
</evidence>
<proteinExistence type="predicted"/>
<accession>A0ABU4EQC5</accession>